<evidence type="ECO:0000313" key="3">
    <source>
        <dbReference type="Proteomes" id="UP000236594"/>
    </source>
</evidence>
<reference evidence="2 3" key="1">
    <citation type="submission" date="2018-04" db="EMBL/GenBank/DDBJ databases">
        <title>Draft Genome Sequence of Phosphate-Solubilizing Chryseobacterium sp. ISE14 that is a Biocontrol and Plant Growth-Promoting Rhizobacterium Isolated from Cucumber.</title>
        <authorList>
            <person name="Jeong J.-J."/>
            <person name="Sang M.K."/>
            <person name="Choi I.-G."/>
            <person name="Kim K.D."/>
        </authorList>
    </citation>
    <scope>NUCLEOTIDE SEQUENCE [LARGE SCALE GENOMIC DNA]</scope>
    <source>
        <strain evidence="2 3">ISE14</strain>
    </source>
</reference>
<gene>
    <name evidence="2" type="ORF">C1631_008240</name>
</gene>
<comment type="caution">
    <text evidence="2">The sequence shown here is derived from an EMBL/GenBank/DDBJ whole genome shotgun (WGS) entry which is preliminary data.</text>
</comment>
<dbReference type="EMBL" id="PPED02000002">
    <property type="protein sequence ID" value="PWN69982.1"/>
    <property type="molecule type" value="Genomic_DNA"/>
</dbReference>
<accession>A0A316X869</accession>
<dbReference type="Gene3D" id="2.150.10.10">
    <property type="entry name" value="Serralysin-like metalloprotease, C-terminal"/>
    <property type="match status" value="1"/>
</dbReference>
<evidence type="ECO:0008006" key="4">
    <source>
        <dbReference type="Google" id="ProtNLM"/>
    </source>
</evidence>
<evidence type="ECO:0000313" key="2">
    <source>
        <dbReference type="EMBL" id="PWN69982.1"/>
    </source>
</evidence>
<name>A0A316X869_9FLAO</name>
<organism evidence="2 3">
    <name type="scientific">Chryseobacterium phosphatilyticum</name>
    <dbReference type="NCBI Taxonomy" id="475075"/>
    <lineage>
        <taxon>Bacteria</taxon>
        <taxon>Pseudomonadati</taxon>
        <taxon>Bacteroidota</taxon>
        <taxon>Flavobacteriia</taxon>
        <taxon>Flavobacteriales</taxon>
        <taxon>Weeksellaceae</taxon>
        <taxon>Chryseobacterium group</taxon>
        <taxon>Chryseobacterium</taxon>
    </lineage>
</organism>
<dbReference type="Proteomes" id="UP000236594">
    <property type="component" value="Unassembled WGS sequence"/>
</dbReference>
<evidence type="ECO:0000256" key="1">
    <source>
        <dbReference type="SAM" id="SignalP"/>
    </source>
</evidence>
<feature type="signal peptide" evidence="1">
    <location>
        <begin position="1"/>
        <end position="41"/>
    </location>
</feature>
<protein>
    <recommendedName>
        <fullName evidence="4">Trimeric autotransporter adhesin YadA-like head domain-containing protein</fullName>
    </recommendedName>
</protein>
<sequence>MREYDDGLCIKIYTKKQQISLQMKIKLFTLAFLSASSIAIAQVGINIESPNATFDVTGFPANPNKPDGFIAPRLTGVQLKAKNYTTSQTGAIVYVTVAETTPTGQTVDVVSPGYYYFDGVKWGSLSVDWRTVGNAGTVATSATLGADIASGNYLGTSDGQNLVLATQKNVKGILDVNGSLQGGNSNSTTGSFASFTWGSNNILTNSTSSNIALGKDNTVSAQGNFPAVAIGLANKATNGAKIIGNSNNATGPNNLVFGNSNTVTGIIGLTLGNSNTNNGGITIGSGNTASSNNIAIGSGNTAVGTEAVAFGVSGQAAAGQNVYANKAHAFFNKNNGNNTIVGINMIPTADTATGAALQMKGITNPTFSCTSAEEGAIRYNATAKVHEGCNGSTWKALYN</sequence>
<keyword evidence="1" id="KW-0732">Signal</keyword>
<proteinExistence type="predicted"/>
<dbReference type="AlphaFoldDB" id="A0A316X869"/>
<dbReference type="InterPro" id="IPR011049">
    <property type="entry name" value="Serralysin-like_metalloprot_C"/>
</dbReference>
<feature type="chain" id="PRO_5016439930" description="Trimeric autotransporter adhesin YadA-like head domain-containing protein" evidence="1">
    <location>
        <begin position="42"/>
        <end position="399"/>
    </location>
</feature>
<keyword evidence="3" id="KW-1185">Reference proteome</keyword>